<comment type="caution">
    <text evidence="2">The sequence shown here is derived from an EMBL/GenBank/DDBJ whole genome shotgun (WGS) entry which is preliminary data.</text>
</comment>
<dbReference type="Proteomes" id="UP001140560">
    <property type="component" value="Unassembled WGS sequence"/>
</dbReference>
<gene>
    <name evidence="2" type="ORF">N0V83_008139</name>
</gene>
<accession>A0A9W8Y1Q1</accession>
<dbReference type="OrthoDB" id="3692311at2759"/>
<keyword evidence="1" id="KW-1133">Transmembrane helix</keyword>
<keyword evidence="3" id="KW-1185">Reference proteome</keyword>
<evidence type="ECO:0000256" key="1">
    <source>
        <dbReference type="SAM" id="Phobius"/>
    </source>
</evidence>
<reference evidence="2" key="1">
    <citation type="submission" date="2022-10" db="EMBL/GenBank/DDBJ databases">
        <title>Tapping the CABI collections for fungal endophytes: first genome assemblies for Collariella, Neodidymelliopsis, Ascochyta clinopodiicola, Didymella pomorum, Didymosphaeria variabile, Neocosmospora piperis and Neocucurbitaria cava.</title>
        <authorList>
            <person name="Hill R."/>
        </authorList>
    </citation>
    <scope>NUCLEOTIDE SEQUENCE</scope>
    <source>
        <strain evidence="2">IMI 356814</strain>
    </source>
</reference>
<keyword evidence="1" id="KW-0472">Membrane</keyword>
<dbReference type="EMBL" id="JAPEUY010000015">
    <property type="protein sequence ID" value="KAJ4365520.1"/>
    <property type="molecule type" value="Genomic_DNA"/>
</dbReference>
<evidence type="ECO:0000313" key="2">
    <source>
        <dbReference type="EMBL" id="KAJ4365520.1"/>
    </source>
</evidence>
<proteinExistence type="predicted"/>
<protein>
    <submittedName>
        <fullName evidence="2">Uncharacterized protein</fullName>
    </submittedName>
</protein>
<evidence type="ECO:0000313" key="3">
    <source>
        <dbReference type="Proteomes" id="UP001140560"/>
    </source>
</evidence>
<organism evidence="2 3">
    <name type="scientific">Neocucurbitaria cava</name>
    <dbReference type="NCBI Taxonomy" id="798079"/>
    <lineage>
        <taxon>Eukaryota</taxon>
        <taxon>Fungi</taxon>
        <taxon>Dikarya</taxon>
        <taxon>Ascomycota</taxon>
        <taxon>Pezizomycotina</taxon>
        <taxon>Dothideomycetes</taxon>
        <taxon>Pleosporomycetidae</taxon>
        <taxon>Pleosporales</taxon>
        <taxon>Pleosporineae</taxon>
        <taxon>Cucurbitariaceae</taxon>
        <taxon>Neocucurbitaria</taxon>
    </lineage>
</organism>
<keyword evidence="1" id="KW-0812">Transmembrane</keyword>
<dbReference type="AlphaFoldDB" id="A0A9W8Y1Q1"/>
<name>A0A9W8Y1Q1_9PLEO</name>
<sequence length="671" mass="74331">MPLPLRFRKEEDVSYAAVEVEPNRSDTNVSDRQPTVAGWPATPQRISSSPIWIVGDLLLLLMPIAFIGKRVVTSELVHVLTALAALAGLAYKLDDKHISPYGEHINQLILLGPTLFPLAFAALGGRSLKKIALWKAERGTTLGALEHIIGSQSLVAAVGHAITLHSLNFLTLGLLVLWALSPLGGQSALRLLHETNTTVSEARPMFYANVDAGSDFPRESYNEDVDNRVNAVLSTSLMTADTLDFTGLDTWGHLKIPRIDALEQDEARNSSDRPWFDVVNQVNQTYASLTGVDVMNLEMGADASLTIPYEYMHFDCEMHPSTNATSNLGVMKYLNELQKAERLESGGAFTLNATWTTFLKRGFFIFGIADGITAQKLLYGSQFFSGSIYLFECSMSSVLVEAYIECTTATCEAKRLRRLNTPRQERYQNYLPYDVVRSAYTFKYLIANIPGIGGTTSISTPNPIDAYVYGVTPWSLESTGLAPRLNWTEYIGVPQKSVDMSRRLTKLLNTYWDASRWPMAITRNDPYMNSTSSLNTTSGEPVEELRMNKTDAVVTTQVSIYKADVPWVVSLVICSSILLILGLVSFVLSLSITAPDIFDYVSSFTRDNPYVNAPKGGSGLDGAERARLLRKLPVQLGDVEPTSDVGYIAMKSVESEKDCQQSRIRRERMYR</sequence>
<feature type="transmembrane region" description="Helical" evidence="1">
    <location>
        <begin position="567"/>
        <end position="588"/>
    </location>
</feature>